<dbReference type="STRING" id="525909.Afer_0787"/>
<evidence type="ECO:0000313" key="2">
    <source>
        <dbReference type="Proteomes" id="UP000000771"/>
    </source>
</evidence>
<organism evidence="1 2">
    <name type="scientific">Acidimicrobium ferrooxidans (strain DSM 10331 / JCM 15462 / NBRC 103882 / ICP)</name>
    <dbReference type="NCBI Taxonomy" id="525909"/>
    <lineage>
        <taxon>Bacteria</taxon>
        <taxon>Bacillati</taxon>
        <taxon>Actinomycetota</taxon>
        <taxon>Acidimicrobiia</taxon>
        <taxon>Acidimicrobiales</taxon>
        <taxon>Acidimicrobiaceae</taxon>
        <taxon>Acidimicrobium</taxon>
    </lineage>
</organism>
<gene>
    <name evidence="1" type="ordered locus">Afer_0787</name>
</gene>
<dbReference type="KEGG" id="afo:Afer_0787"/>
<dbReference type="Proteomes" id="UP000000771">
    <property type="component" value="Chromosome"/>
</dbReference>
<dbReference type="AlphaFoldDB" id="C7LYC7"/>
<dbReference type="HOGENOM" id="CLU_2079621_0_0_11"/>
<sequence length="117" mass="13012">MTPQPSNDVGRYETIDTCNSTWIFDTSEHRFVRLPRNQAHPDAAAMVPPSRWEPYDSVVVDPVSGAFLVRLNPSGSRILRSMIHRDPCPRCSSESAAPLTIELETIRASSDDADQSN</sequence>
<evidence type="ECO:0000313" key="1">
    <source>
        <dbReference type="EMBL" id="ACU53735.1"/>
    </source>
</evidence>
<protein>
    <submittedName>
        <fullName evidence="1">Uncharacterized protein</fullName>
    </submittedName>
</protein>
<dbReference type="EMBL" id="CP001631">
    <property type="protein sequence ID" value="ACU53735.1"/>
    <property type="molecule type" value="Genomic_DNA"/>
</dbReference>
<name>C7LYC7_ACIFD</name>
<proteinExistence type="predicted"/>
<keyword evidence="2" id="KW-1185">Reference proteome</keyword>
<dbReference type="OrthoDB" id="9959969at2"/>
<dbReference type="eggNOG" id="ENOG5031DBF">
    <property type="taxonomic scope" value="Bacteria"/>
</dbReference>
<accession>C7LYC7</accession>
<reference evidence="1 2" key="1">
    <citation type="journal article" date="2009" name="Stand. Genomic Sci.">
        <title>Complete genome sequence of Acidimicrobium ferrooxidans type strain (ICP).</title>
        <authorList>
            <person name="Clum A."/>
            <person name="Nolan M."/>
            <person name="Lang E."/>
            <person name="Glavina Del Rio T."/>
            <person name="Tice H."/>
            <person name="Copeland A."/>
            <person name="Cheng J.F."/>
            <person name="Lucas S."/>
            <person name="Chen F."/>
            <person name="Bruce D."/>
            <person name="Goodwin L."/>
            <person name="Pitluck S."/>
            <person name="Ivanova N."/>
            <person name="Mavrommatis K."/>
            <person name="Mikhailova N."/>
            <person name="Pati A."/>
            <person name="Chen A."/>
            <person name="Palaniappan K."/>
            <person name="Goker M."/>
            <person name="Spring S."/>
            <person name="Land M."/>
            <person name="Hauser L."/>
            <person name="Chang Y.J."/>
            <person name="Jeffries C.C."/>
            <person name="Chain P."/>
            <person name="Bristow J."/>
            <person name="Eisen J.A."/>
            <person name="Markowitz V."/>
            <person name="Hugenholtz P."/>
            <person name="Kyrpides N.C."/>
            <person name="Klenk H.P."/>
            <person name="Lapidus A."/>
        </authorList>
    </citation>
    <scope>NUCLEOTIDE SEQUENCE [LARGE SCALE GENOMIC DNA]</scope>
    <source>
        <strain evidence="2">DSM 10331 / JCM 15462 / NBRC 103882 / ICP</strain>
    </source>
</reference>
<dbReference type="RefSeq" id="WP_015798224.1">
    <property type="nucleotide sequence ID" value="NC_013124.1"/>
</dbReference>